<evidence type="ECO:0000313" key="13">
    <source>
        <dbReference type="EMBL" id="CAF4208002.1"/>
    </source>
</evidence>
<evidence type="ECO:0000256" key="2">
    <source>
        <dbReference type="ARBA" id="ARBA00005814"/>
    </source>
</evidence>
<dbReference type="SUPFAM" id="SSF52540">
    <property type="entry name" value="P-loop containing nucleoside triphosphate hydrolases"/>
    <property type="match status" value="1"/>
</dbReference>
<gene>
    <name evidence="12" type="ORF">TIS948_LOCUS21088</name>
    <name evidence="13" type="ORF">UJA718_LOCUS6960</name>
</gene>
<dbReference type="GO" id="GO:0005524">
    <property type="term" value="F:ATP binding"/>
    <property type="evidence" value="ECO:0007669"/>
    <property type="project" value="UniProtKB-KW"/>
</dbReference>
<evidence type="ECO:0000256" key="9">
    <source>
        <dbReference type="SAM" id="MobiDB-lite"/>
    </source>
</evidence>
<dbReference type="GO" id="GO:0016887">
    <property type="term" value="F:ATP hydrolysis activity"/>
    <property type="evidence" value="ECO:0007669"/>
    <property type="project" value="InterPro"/>
</dbReference>
<dbReference type="GO" id="GO:0016324">
    <property type="term" value="C:apical plasma membrane"/>
    <property type="evidence" value="ECO:0007669"/>
    <property type="project" value="UniProtKB-ARBA"/>
</dbReference>
<dbReference type="InterPro" id="IPR017871">
    <property type="entry name" value="ABC_transporter-like_CS"/>
</dbReference>
<keyword evidence="6" id="KW-0067">ATP-binding</keyword>
<dbReference type="EMBL" id="CAJNXB010003641">
    <property type="protein sequence ID" value="CAF3329195.1"/>
    <property type="molecule type" value="Genomic_DNA"/>
</dbReference>
<keyword evidence="7 10" id="KW-1133">Transmembrane helix</keyword>
<evidence type="ECO:0000313" key="14">
    <source>
        <dbReference type="Proteomes" id="UP000663825"/>
    </source>
</evidence>
<dbReference type="Pfam" id="PF01061">
    <property type="entry name" value="ABC2_membrane"/>
    <property type="match status" value="1"/>
</dbReference>
<feature type="transmembrane region" description="Helical" evidence="10">
    <location>
        <begin position="58"/>
        <end position="81"/>
    </location>
</feature>
<dbReference type="Proteomes" id="UP000663873">
    <property type="component" value="Unassembled WGS sequence"/>
</dbReference>
<dbReference type="InterPro" id="IPR003439">
    <property type="entry name" value="ABC_transporter-like_ATP-bd"/>
</dbReference>
<dbReference type="GO" id="GO:0008514">
    <property type="term" value="F:organic anion transmembrane transporter activity"/>
    <property type="evidence" value="ECO:0007669"/>
    <property type="project" value="UniProtKB-ARBA"/>
</dbReference>
<protein>
    <recommendedName>
        <fullName evidence="11">ABC transporter domain-containing protein</fullName>
    </recommendedName>
</protein>
<dbReference type="PROSITE" id="PS50893">
    <property type="entry name" value="ABC_TRANSPORTER_2"/>
    <property type="match status" value="1"/>
</dbReference>
<evidence type="ECO:0000256" key="10">
    <source>
        <dbReference type="SAM" id="Phobius"/>
    </source>
</evidence>
<dbReference type="EMBL" id="CAJOBP010000674">
    <property type="protein sequence ID" value="CAF4208002.1"/>
    <property type="molecule type" value="Genomic_DNA"/>
</dbReference>
<reference evidence="12" key="1">
    <citation type="submission" date="2021-02" db="EMBL/GenBank/DDBJ databases">
        <authorList>
            <person name="Nowell W R."/>
        </authorList>
    </citation>
    <scope>NUCLEOTIDE SEQUENCE</scope>
</reference>
<comment type="similarity">
    <text evidence="2">Belongs to the ABC transporter superfamily. ABCG family. Eye pigment precursor importer (TC 3.A.1.204) subfamily.</text>
</comment>
<dbReference type="Proteomes" id="UP000663825">
    <property type="component" value="Unassembled WGS sequence"/>
</dbReference>
<dbReference type="OrthoDB" id="66620at2759"/>
<feature type="domain" description="ABC transporter" evidence="11">
    <location>
        <begin position="175"/>
        <end position="419"/>
    </location>
</feature>
<feature type="transmembrane region" description="Helical" evidence="10">
    <location>
        <begin position="649"/>
        <end position="670"/>
    </location>
</feature>
<dbReference type="SMART" id="SM00382">
    <property type="entry name" value="AAA"/>
    <property type="match status" value="1"/>
</dbReference>
<keyword evidence="4 10" id="KW-0812">Transmembrane</keyword>
<dbReference type="GO" id="GO:0015562">
    <property type="term" value="F:efflux transmembrane transporter activity"/>
    <property type="evidence" value="ECO:0007669"/>
    <property type="project" value="UniProtKB-ARBA"/>
</dbReference>
<evidence type="ECO:0000313" key="12">
    <source>
        <dbReference type="EMBL" id="CAF3329195.1"/>
    </source>
</evidence>
<evidence type="ECO:0000259" key="11">
    <source>
        <dbReference type="PROSITE" id="PS50893"/>
    </source>
</evidence>
<feature type="region of interest" description="Disordered" evidence="9">
    <location>
        <begin position="100"/>
        <end position="154"/>
    </location>
</feature>
<dbReference type="InterPro" id="IPR027417">
    <property type="entry name" value="P-loop_NTPase"/>
</dbReference>
<name>A0A817U0D4_9BILA</name>
<feature type="transmembrane region" description="Helical" evidence="10">
    <location>
        <begin position="584"/>
        <end position="609"/>
    </location>
</feature>
<feature type="compositionally biased region" description="Low complexity" evidence="9">
    <location>
        <begin position="124"/>
        <end position="150"/>
    </location>
</feature>
<keyword evidence="15" id="KW-1185">Reference proteome</keyword>
<keyword evidence="3" id="KW-0813">Transport</keyword>
<evidence type="ECO:0000256" key="6">
    <source>
        <dbReference type="ARBA" id="ARBA00022840"/>
    </source>
</evidence>
<organism evidence="12 14">
    <name type="scientific">Rotaria socialis</name>
    <dbReference type="NCBI Taxonomy" id="392032"/>
    <lineage>
        <taxon>Eukaryota</taxon>
        <taxon>Metazoa</taxon>
        <taxon>Spiralia</taxon>
        <taxon>Gnathifera</taxon>
        <taxon>Rotifera</taxon>
        <taxon>Eurotatoria</taxon>
        <taxon>Bdelloidea</taxon>
        <taxon>Philodinida</taxon>
        <taxon>Philodinidae</taxon>
        <taxon>Rotaria</taxon>
    </lineage>
</organism>
<feature type="compositionally biased region" description="Acidic residues" evidence="9">
    <location>
        <begin position="102"/>
        <end position="112"/>
    </location>
</feature>
<evidence type="ECO:0000256" key="5">
    <source>
        <dbReference type="ARBA" id="ARBA00022741"/>
    </source>
</evidence>
<dbReference type="FunFam" id="3.40.50.300:FF:000622">
    <property type="entry name" value="ATP-binding cassette sub-family G member 2"/>
    <property type="match status" value="1"/>
</dbReference>
<comment type="subcellular location">
    <subcellularLocation>
        <location evidence="1">Membrane</location>
        <topology evidence="1">Multi-pass membrane protein</topology>
    </subcellularLocation>
</comment>
<dbReference type="PANTHER" id="PTHR19241">
    <property type="entry name" value="ATP-BINDING CASSETTE TRANSPORTER"/>
    <property type="match status" value="1"/>
</dbReference>
<evidence type="ECO:0000256" key="3">
    <source>
        <dbReference type="ARBA" id="ARBA00022448"/>
    </source>
</evidence>
<feature type="transmembrane region" description="Helical" evidence="10">
    <location>
        <begin position="736"/>
        <end position="756"/>
    </location>
</feature>
<feature type="transmembrane region" description="Helical" evidence="10">
    <location>
        <begin position="541"/>
        <end position="563"/>
    </location>
</feature>
<evidence type="ECO:0000256" key="7">
    <source>
        <dbReference type="ARBA" id="ARBA00022989"/>
    </source>
</evidence>
<dbReference type="InterPro" id="IPR013525">
    <property type="entry name" value="ABC2_TM"/>
</dbReference>
<keyword evidence="8 10" id="KW-0472">Membrane</keyword>
<feature type="transmembrane region" description="Helical" evidence="10">
    <location>
        <begin position="507"/>
        <end position="529"/>
    </location>
</feature>
<sequence length="765" mass="85595">MADMTTSNIFNDNNQTAVWFDLSTTTVLPSSIAWTDSPVTSNITMTTPKNSSPLSSGAIAAIVICSIIAGVVVIISGYFLYRYRSKINKICREKLNLKAEAEEVEDDDDDEDEHRPSRRDLVMRRSNITRTSGSSTRRTPIPSSRLSLRSDGNNQPAPVSLSFHNINYTVESGNSQSCNVSFSGGRKHQRNRTKQVLFDVSGQFRPGMNALLGPTGCGKSSILDILAARKDPRGLSGRVLVDGLPLPSSFKYMVGYVVQDDIISGTLTVRENLIFSANVRLPTSVSQEERQDRVNRIITQLGLEACADTRIGTEFLRGVSGGERKRACIGMELVLSPKILFLDEPTTGLDASTASNVMNCLHRLSRQCCTIIFSIHQPRFSIFNLFDTTVLLCKGKCIYQGSPNQLVKYFASQSYQCHKHDNPADFALDVLIQASKTKESLRKLTRAYITSPMHARMEELVADLDPNEDEIYGVNDERPDAEHRSFRSEIYYVAQRTLKNAIRNPQLALSQTVVAVVLGFLVGLVFYDMELTRERGVQNRLGAIFFITVSQVFSTVTALEPLLKERVLFIHENVSGYYRTSTFFIAKLVCDILPMRVVPSVIFSIIAYFMSGLHRTAGQYFVFLLTIFMSTVFGSALCFLAAACIPMFAVALISVVLVFVIMMVFSGFLVDLATVFGWLSWIQWISAFRYSSNVLTISEFRNLTFCETKNMSCLFPLTGEQVLDSRDLSHATDWDMWKHFLALTGMAVFYLILAYIQLVRIKKTK</sequence>
<dbReference type="Pfam" id="PF00005">
    <property type="entry name" value="ABC_tran"/>
    <property type="match status" value="1"/>
</dbReference>
<dbReference type="Pfam" id="PF19055">
    <property type="entry name" value="ABC2_membrane_7"/>
    <property type="match status" value="1"/>
</dbReference>
<feature type="transmembrane region" description="Helical" evidence="10">
    <location>
        <begin position="621"/>
        <end position="642"/>
    </location>
</feature>
<evidence type="ECO:0000256" key="1">
    <source>
        <dbReference type="ARBA" id="ARBA00004141"/>
    </source>
</evidence>
<evidence type="ECO:0000256" key="8">
    <source>
        <dbReference type="ARBA" id="ARBA00023136"/>
    </source>
</evidence>
<dbReference type="Gene3D" id="3.40.50.300">
    <property type="entry name" value="P-loop containing nucleotide triphosphate hydrolases"/>
    <property type="match status" value="1"/>
</dbReference>
<dbReference type="PROSITE" id="PS00211">
    <property type="entry name" value="ABC_TRANSPORTER_1"/>
    <property type="match status" value="1"/>
</dbReference>
<proteinExistence type="inferred from homology"/>
<keyword evidence="5" id="KW-0547">Nucleotide-binding</keyword>
<comment type="caution">
    <text evidence="12">The sequence shown here is derived from an EMBL/GenBank/DDBJ whole genome shotgun (WGS) entry which is preliminary data.</text>
</comment>
<dbReference type="GO" id="GO:0140359">
    <property type="term" value="F:ABC-type transporter activity"/>
    <property type="evidence" value="ECO:0007669"/>
    <property type="project" value="InterPro"/>
</dbReference>
<dbReference type="InterPro" id="IPR003593">
    <property type="entry name" value="AAA+_ATPase"/>
</dbReference>
<evidence type="ECO:0000256" key="4">
    <source>
        <dbReference type="ARBA" id="ARBA00022692"/>
    </source>
</evidence>
<dbReference type="AlphaFoldDB" id="A0A817U0D4"/>
<dbReference type="InterPro" id="IPR043926">
    <property type="entry name" value="ABCG_dom"/>
</dbReference>
<dbReference type="CDD" id="cd03213">
    <property type="entry name" value="ABCG_EPDR"/>
    <property type="match status" value="1"/>
</dbReference>
<accession>A0A817U0D4</accession>
<feature type="compositionally biased region" description="Basic and acidic residues" evidence="9">
    <location>
        <begin position="113"/>
        <end position="123"/>
    </location>
</feature>
<evidence type="ECO:0000313" key="15">
    <source>
        <dbReference type="Proteomes" id="UP000663873"/>
    </source>
</evidence>